<evidence type="ECO:0000313" key="3">
    <source>
        <dbReference type="EMBL" id="CDW71460.1"/>
    </source>
</evidence>
<dbReference type="PANTHER" id="PTHR16517:SF7">
    <property type="entry name" value="PROTEIN KING TUBBY"/>
    <property type="match status" value="1"/>
</dbReference>
<dbReference type="EMBL" id="CCKQ01000396">
    <property type="protein sequence ID" value="CDW71460.1"/>
    <property type="molecule type" value="Genomic_DNA"/>
</dbReference>
<dbReference type="PANTHER" id="PTHR16517">
    <property type="entry name" value="TUBBY-RELATED"/>
    <property type="match status" value="1"/>
</dbReference>
<dbReference type="SUPFAM" id="SSF54518">
    <property type="entry name" value="Tubby C-terminal domain-like"/>
    <property type="match status" value="1"/>
</dbReference>
<sequence length="260" mass="31286">MYSGRDFQDKSHRFQMMAKFLPKLNEFRIYLVNEEKNKPLFKEDSHVAKVIFNRKKKQFIIKNKYCTLCSKKRDEDIAPKTHIKYTFAFLCLPLIKANYQMQSWCPQEIKRREKRSFSMYDGKPEKLHEIMNNPEYKGSLKEALDGKRLDMNKTDDRIFLRARKPHFKKFERSLSLNFNGRVKKASRKNIQIVIIQFQQFLFKQEQKFKKDDKLRVVLQHGKIADDVYILDFGYPFNPVQAFSFSLGLYYFKRDENSVIK</sequence>
<keyword evidence="4" id="KW-1185">Reference proteome</keyword>
<dbReference type="OrthoDB" id="8775810at2759"/>
<evidence type="ECO:0000256" key="1">
    <source>
        <dbReference type="ARBA" id="ARBA00007129"/>
    </source>
</evidence>
<dbReference type="Gene3D" id="3.20.90.10">
    <property type="entry name" value="Tubby Protein, Chain A"/>
    <property type="match status" value="1"/>
</dbReference>
<dbReference type="InterPro" id="IPR000007">
    <property type="entry name" value="Tubby_C"/>
</dbReference>
<reference evidence="3 4" key="1">
    <citation type="submission" date="2014-06" db="EMBL/GenBank/DDBJ databases">
        <authorList>
            <person name="Swart Estienne"/>
        </authorList>
    </citation>
    <scope>NUCLEOTIDE SEQUENCE [LARGE SCALE GENOMIC DNA]</scope>
    <source>
        <strain evidence="3 4">130c</strain>
    </source>
</reference>
<dbReference type="PRINTS" id="PR01573">
    <property type="entry name" value="SUPERTUBBY"/>
</dbReference>
<dbReference type="Proteomes" id="UP000039865">
    <property type="component" value="Unassembled WGS sequence"/>
</dbReference>
<feature type="domain" description="Tubby C-terminal" evidence="2">
    <location>
        <begin position="13"/>
        <end position="246"/>
    </location>
</feature>
<proteinExistence type="inferred from homology"/>
<name>A0A077ZQ00_STYLE</name>
<dbReference type="AlphaFoldDB" id="A0A077ZQ00"/>
<accession>A0A077ZQ00</accession>
<gene>
    <name evidence="3" type="primary">Contig8452.g9023</name>
    <name evidence="3" type="ORF">STYLEM_405</name>
</gene>
<protein>
    <recommendedName>
        <fullName evidence="2">Tubby C-terminal domain-containing protein</fullName>
    </recommendedName>
</protein>
<comment type="similarity">
    <text evidence="1">Belongs to the TUB family.</text>
</comment>
<dbReference type="InterPro" id="IPR025659">
    <property type="entry name" value="Tubby-like_C"/>
</dbReference>
<dbReference type="Pfam" id="PF01167">
    <property type="entry name" value="Tub"/>
    <property type="match status" value="1"/>
</dbReference>
<organism evidence="3 4">
    <name type="scientific">Stylonychia lemnae</name>
    <name type="common">Ciliate</name>
    <dbReference type="NCBI Taxonomy" id="5949"/>
    <lineage>
        <taxon>Eukaryota</taxon>
        <taxon>Sar</taxon>
        <taxon>Alveolata</taxon>
        <taxon>Ciliophora</taxon>
        <taxon>Intramacronucleata</taxon>
        <taxon>Spirotrichea</taxon>
        <taxon>Stichotrichia</taxon>
        <taxon>Sporadotrichida</taxon>
        <taxon>Oxytrichidae</taxon>
        <taxon>Stylonychinae</taxon>
        <taxon>Stylonychia</taxon>
    </lineage>
</organism>
<evidence type="ECO:0000259" key="2">
    <source>
        <dbReference type="Pfam" id="PF01167"/>
    </source>
</evidence>
<dbReference type="InParanoid" id="A0A077ZQ00"/>
<evidence type="ECO:0000313" key="4">
    <source>
        <dbReference type="Proteomes" id="UP000039865"/>
    </source>
</evidence>